<dbReference type="EMBL" id="AL732409">
    <property type="status" value="NOT_ANNOTATED_CDS"/>
    <property type="molecule type" value="Genomic_DNA"/>
</dbReference>
<evidence type="ECO:0007829" key="4">
    <source>
        <dbReference type="PeptideAtlas" id="A0A8V8TNP2"/>
    </source>
</evidence>
<protein>
    <submittedName>
        <fullName evidence="2">SH3 domain containing kinase binding protein 1</fullName>
    </submittedName>
</protein>
<evidence type="ECO:0000313" key="2">
    <source>
        <dbReference type="Ensembl" id="ENSP00000514546.1"/>
    </source>
</evidence>
<dbReference type="Ensembl" id="ENST00000699724.1">
    <property type="protein sequence ID" value="ENSP00000514546.1"/>
    <property type="gene ID" value="ENSG00000147010.19"/>
</dbReference>
<dbReference type="OpenTargets" id="ENSG00000147010"/>
<dbReference type="GeneTree" id="ENSGT00940000155886"/>
<reference evidence="2" key="4">
    <citation type="submission" date="2025-05" db="UniProtKB">
        <authorList>
            <consortium name="Ensembl"/>
        </authorList>
    </citation>
    <scope>IDENTIFICATION</scope>
</reference>
<feature type="region of interest" description="Disordered" evidence="1">
    <location>
        <begin position="1"/>
        <end position="38"/>
    </location>
</feature>
<reference evidence="2 3" key="3">
    <citation type="journal article" date="2005" name="Nature">
        <title>The DNA sequence of the human X chromosome.</title>
        <authorList>
            <person name="Ross M.T."/>
            <person name="Grafham D.V."/>
            <person name="Coffey A.J."/>
            <person name="Scherer S."/>
            <person name="McLay K."/>
            <person name="Muzny D."/>
            <person name="Platzer M."/>
            <person name="Howell G.R."/>
            <person name="Burrows C."/>
            <person name="Bird C.P."/>
            <person name="Frankish A."/>
            <person name="Lovell F.L."/>
            <person name="Howe K.L."/>
            <person name="Ashurst J.L."/>
            <person name="Fulton R.S."/>
            <person name="Sudbrak R."/>
            <person name="Wen G."/>
            <person name="Jones M.C."/>
            <person name="Hurles M.E."/>
            <person name="Andrews T.D."/>
            <person name="Scott C.E."/>
            <person name="Searle S."/>
            <person name="Ramser J."/>
            <person name="Whittaker A."/>
            <person name="Deadman R."/>
            <person name="Carter N.P."/>
            <person name="Hunt S.E."/>
            <person name="Chen R."/>
            <person name="Cree A."/>
            <person name="Gunaratne P."/>
            <person name="Havlak P."/>
            <person name="Hodgson A."/>
            <person name="Metzker M.L."/>
            <person name="Richards S."/>
            <person name="Scott G."/>
            <person name="Steffen D."/>
            <person name="Sodergren E."/>
            <person name="Wheeler D.A."/>
            <person name="Worley K.C."/>
            <person name="Ainscough R."/>
            <person name="Ambrose K.D."/>
            <person name="Ansari-Lari M.A."/>
            <person name="Aradhya S."/>
            <person name="Ashwell R.I."/>
            <person name="Babbage A.K."/>
            <person name="Bagguley C.L."/>
            <person name="Ballabio A."/>
            <person name="Banerjee R."/>
            <person name="Barker G.E."/>
            <person name="Barlow K.F."/>
            <person name="Barrett I.P."/>
            <person name="Bates K.N."/>
            <person name="Beare D.M."/>
            <person name="Beasley H."/>
            <person name="Beasley O."/>
            <person name="Beck A."/>
            <person name="Bethel G."/>
            <person name="Blechschmidt K."/>
            <person name="Brady N."/>
            <person name="Bray-Allen S."/>
            <person name="Bridgeman A.M."/>
            <person name="Brown A.J."/>
            <person name="Brown M.J."/>
            <person name="Bonnin D."/>
            <person name="Bruford E.A."/>
            <person name="Buhay C."/>
            <person name="Burch P."/>
            <person name="Burford D."/>
            <person name="Burgess J."/>
            <person name="Burrill W."/>
            <person name="Burton J."/>
            <person name="Bye J.M."/>
            <person name="Carder C."/>
            <person name="Carrel L."/>
            <person name="Chako J."/>
            <person name="Chapman J.C."/>
            <person name="Chavez D."/>
            <person name="Chen E."/>
            <person name="Chen G."/>
            <person name="Chen Y."/>
            <person name="Chen Z."/>
            <person name="Chinault C."/>
            <person name="Ciccodicola A."/>
            <person name="Clark S.Y."/>
            <person name="Clarke G."/>
            <person name="Clee C.M."/>
            <person name="Clegg S."/>
            <person name="Clerc-Blankenburg K."/>
            <person name="Clifford K."/>
            <person name="Cobley V."/>
            <person name="Cole C.G."/>
            <person name="Conquer J.S."/>
            <person name="Corby N."/>
            <person name="Connor R.E."/>
            <person name="David R."/>
            <person name="Davies J."/>
            <person name="Davis C."/>
            <person name="Davis J."/>
            <person name="Delgado O."/>
            <person name="Deshazo D."/>
            <person name="Dhami P."/>
            <person name="Ding Y."/>
            <person name="Dinh H."/>
            <person name="Dodsworth S."/>
            <person name="Draper H."/>
            <person name="Dugan-Rocha S."/>
            <person name="Dunham A."/>
            <person name="Dunn M."/>
            <person name="Durbin K.J."/>
            <person name="Dutta I."/>
            <person name="Eades T."/>
            <person name="Ellwood M."/>
            <person name="Emery-Cohen A."/>
            <person name="Errington H."/>
            <person name="Evans K.L."/>
            <person name="Faulkner L."/>
            <person name="Francis F."/>
            <person name="Frankland J."/>
            <person name="Fraser A.E."/>
            <person name="Galgoczy P."/>
            <person name="Gilbert J."/>
            <person name="Gill R."/>
            <person name="Glockner G."/>
            <person name="Gregory S.G."/>
            <person name="Gribble S."/>
            <person name="Griffiths C."/>
            <person name="Grocock R."/>
            <person name="Gu Y."/>
            <person name="Gwilliam R."/>
            <person name="Hamilton C."/>
            <person name="Hart E.A."/>
            <person name="Hawes A."/>
            <person name="Heath P.D."/>
            <person name="Heitmann K."/>
            <person name="Hennig S."/>
            <person name="Hernandez J."/>
            <person name="Hinzmann B."/>
            <person name="Ho S."/>
            <person name="Hoffs M."/>
            <person name="Howden P.J."/>
            <person name="Huckle E.J."/>
            <person name="Hume J."/>
            <person name="Hunt P.J."/>
            <person name="Hunt A.R."/>
            <person name="Isherwood J."/>
            <person name="Jacob L."/>
            <person name="Johnson D."/>
            <person name="Jones S."/>
            <person name="de Jong P.J."/>
            <person name="Joseph S.S."/>
            <person name="Keenan S."/>
            <person name="Kelly S."/>
            <person name="Kershaw J.K."/>
            <person name="Khan Z."/>
            <person name="Kioschis P."/>
            <person name="Klages S."/>
            <person name="Knights A.J."/>
            <person name="Kosiura A."/>
            <person name="Kovar-Smith C."/>
            <person name="Laird G.K."/>
            <person name="Langford C."/>
            <person name="Lawlor S."/>
            <person name="Leversha M."/>
            <person name="Lewis L."/>
            <person name="Liu W."/>
            <person name="Lloyd C."/>
            <person name="Lloyd D.M."/>
            <person name="Loulseged H."/>
            <person name="Loveland J.E."/>
            <person name="Lovell J.D."/>
            <person name="Lozado R."/>
            <person name="Lu J."/>
            <person name="Lyne R."/>
            <person name="Ma J."/>
            <person name="Maheshwari M."/>
            <person name="Matthews L.H."/>
            <person name="McDowall J."/>
            <person name="McLaren S."/>
            <person name="McMurray A."/>
            <person name="Meidl P."/>
            <person name="Meitinger T."/>
            <person name="Milne S."/>
            <person name="Miner G."/>
            <person name="Mistry S.L."/>
            <person name="Morgan M."/>
            <person name="Morris S."/>
            <person name="Muller I."/>
            <person name="Mullikin J.C."/>
            <person name="Nguyen N."/>
            <person name="Nordsiek G."/>
            <person name="Nyakatura G."/>
            <person name="O'Dell C.N."/>
            <person name="Okwuonu G."/>
            <person name="Palmer S."/>
            <person name="Pandian R."/>
            <person name="Parker D."/>
            <person name="Parrish J."/>
            <person name="Pasternak S."/>
            <person name="Patel D."/>
            <person name="Pearce A.V."/>
            <person name="Pearson D.M."/>
            <person name="Pelan S.E."/>
            <person name="Perez L."/>
            <person name="Porter K.M."/>
            <person name="Ramsey Y."/>
            <person name="Reichwald K."/>
            <person name="Rhodes S."/>
            <person name="Ridler K.A."/>
            <person name="Schlessinger D."/>
            <person name="Schueler M.G."/>
            <person name="Sehra H.K."/>
            <person name="Shaw-Smith C."/>
            <person name="Shen H."/>
            <person name="Sheridan E.M."/>
            <person name="Shownkeen R."/>
            <person name="Skuce C.D."/>
            <person name="Smith M.L."/>
            <person name="Sotheran E.C."/>
            <person name="Steingruber H.E."/>
            <person name="Steward C.A."/>
            <person name="Storey R."/>
            <person name="Swann R.M."/>
            <person name="Swarbreck D."/>
            <person name="Tabor P.E."/>
            <person name="Taudien S."/>
            <person name="Taylor T."/>
            <person name="Teague B."/>
            <person name="Thomas K."/>
            <person name="Thorpe A."/>
            <person name="Timms K."/>
            <person name="Tracey A."/>
            <person name="Trevanion S."/>
            <person name="Tromans A.C."/>
            <person name="d'Urso M."/>
            <person name="Verduzco D."/>
            <person name="Villasana D."/>
            <person name="Waldron L."/>
            <person name="Wall M."/>
            <person name="Wang Q."/>
            <person name="Warren J."/>
            <person name="Warry G.L."/>
            <person name="Wei X."/>
            <person name="West A."/>
            <person name="Whitehead S.L."/>
            <person name="Whiteley M.N."/>
            <person name="Wilkinson J.E."/>
            <person name="Willey D.L."/>
            <person name="Williams G."/>
            <person name="Williams L."/>
            <person name="Williamson A."/>
            <person name="Williamson H."/>
            <person name="Wilming L."/>
            <person name="Woodmansey R.L."/>
            <person name="Wray P.W."/>
            <person name="Yen J."/>
            <person name="Zhang J."/>
            <person name="Zhou J."/>
            <person name="Zoghbi H."/>
            <person name="Zorilla S."/>
            <person name="Buck D."/>
            <person name="Reinhardt R."/>
            <person name="Poustka A."/>
            <person name="Rosenthal A."/>
            <person name="Lehrach H."/>
            <person name="Meindl A."/>
            <person name="Minx P.J."/>
            <person name="Hillier L.W."/>
            <person name="Willard H.F."/>
            <person name="Wilson R.K."/>
            <person name="Waterston R.H."/>
            <person name="Rice C.M."/>
            <person name="Vaudin M."/>
            <person name="Coulson A."/>
            <person name="Nelson D.L."/>
            <person name="Weinstock G."/>
            <person name="Sulston J.E."/>
            <person name="Durbin R."/>
            <person name="Hubbard T."/>
            <person name="Gibbs R.A."/>
            <person name="Beck S."/>
            <person name="Rogers J."/>
            <person name="Bentley D.R."/>
        </authorList>
    </citation>
    <scope>NUCLEOTIDE SEQUENCE [LARGE SCALE GENOMIC DNA]</scope>
</reference>
<keyword evidence="4 5" id="KW-1267">Proteomics identification</keyword>
<dbReference type="EMBL" id="AL732423">
    <property type="status" value="NOT_ANNOTATED_CDS"/>
    <property type="molecule type" value="Genomic_DNA"/>
</dbReference>
<dbReference type="EMBL" id="AL732327">
    <property type="status" value="NOT_ANNOTATED_CDS"/>
    <property type="molecule type" value="Genomic_DNA"/>
</dbReference>
<organism evidence="2 3">
    <name type="scientific">Homo sapiens</name>
    <name type="common">Human</name>
    <dbReference type="NCBI Taxonomy" id="9606"/>
    <lineage>
        <taxon>Eukaryota</taxon>
        <taxon>Metazoa</taxon>
        <taxon>Chordata</taxon>
        <taxon>Craniata</taxon>
        <taxon>Vertebrata</taxon>
        <taxon>Euteleostomi</taxon>
        <taxon>Mammalia</taxon>
        <taxon>Eutheria</taxon>
        <taxon>Euarchontoglires</taxon>
        <taxon>Primates</taxon>
        <taxon>Haplorrhini</taxon>
        <taxon>Catarrhini</taxon>
        <taxon>Hominidae</taxon>
        <taxon>Homo</taxon>
    </lineage>
</organism>
<evidence type="ECO:0000256" key="1">
    <source>
        <dbReference type="SAM" id="MobiDB-lite"/>
    </source>
</evidence>
<proteinExistence type="evidence at protein level"/>
<reference evidence="2" key="1">
    <citation type="journal article" date="2001" name="Nature">
        <title>Initial sequencing and analysis of the human genome.</title>
        <authorList>
            <consortium name="International Human Genome Sequencing Consortium"/>
            <person name="Lander E.S."/>
            <person name="Linton L.M."/>
            <person name="Birren B."/>
            <person name="Nusbaum C."/>
            <person name="Zody M.C."/>
            <person name="Baldwin J."/>
            <person name="Devon K."/>
            <person name="Dewar K."/>
            <person name="Doyle M."/>
            <person name="FitzHugh W."/>
            <person name="Funke R."/>
            <person name="Gage D."/>
            <person name="Harris K."/>
            <person name="Heaford A."/>
            <person name="Howland J."/>
            <person name="Kann L."/>
            <person name="Lehoczky J."/>
            <person name="LeVine R."/>
            <person name="McEwan P."/>
            <person name="McKernan K."/>
            <person name="Meldrim J."/>
            <person name="Mesirov J.P."/>
            <person name="Miranda C."/>
            <person name="Morris W."/>
            <person name="Naylor J."/>
            <person name="Raymond C."/>
            <person name="Rosetti M."/>
            <person name="Santos R."/>
            <person name="Sheridan A."/>
            <person name="Sougnez C."/>
            <person name="Stange-Thomann N."/>
            <person name="Stojanovic N."/>
            <person name="Subramanian A."/>
            <person name="Wyman D."/>
            <person name="Rogers J."/>
            <person name="Sulston J."/>
            <person name="Ainscough R."/>
            <person name="Beck S."/>
            <person name="Bentley D."/>
            <person name="Burton J."/>
            <person name="Clee C."/>
            <person name="Carter N."/>
            <person name="Coulson A."/>
            <person name="Deadman R."/>
            <person name="Deloukas P."/>
            <person name="Dunham A."/>
            <person name="Dunham I."/>
            <person name="Durbin R."/>
            <person name="French L."/>
            <person name="Grafham D."/>
            <person name="Gregory S."/>
            <person name="Hubbard T."/>
            <person name="Humphray S."/>
            <person name="Hunt A."/>
            <person name="Jones M."/>
            <person name="Lloyd C."/>
            <person name="McMurray A."/>
            <person name="Matthews L."/>
            <person name="Mercer S."/>
            <person name="Milne S."/>
            <person name="Mullikin J.C."/>
            <person name="Mungall A."/>
            <person name="Plumb R."/>
            <person name="Ross M."/>
            <person name="Shownkeen R."/>
            <person name="Sims S."/>
            <person name="Waterston R.H."/>
            <person name="Wilson R.K."/>
            <person name="Hillier L.W."/>
            <person name="McPherson J.D."/>
            <person name="Marra M.A."/>
            <person name="Mardis E.R."/>
            <person name="Fulton L.A."/>
            <person name="Chinwalla A.T."/>
            <person name="Pepin K.H."/>
            <person name="Gish W.R."/>
            <person name="Chissoe S.L."/>
            <person name="Wendl M.C."/>
            <person name="Delehaunty K.D."/>
            <person name="Miner T.L."/>
            <person name="Delehaunty A."/>
            <person name="Kramer J.B."/>
            <person name="Cook L.L."/>
            <person name="Fulton R.S."/>
            <person name="Johnson D.L."/>
            <person name="Minx P.J."/>
            <person name="Clifton S.W."/>
            <person name="Hawkins T."/>
            <person name="Branscomb E."/>
            <person name="Predki P."/>
            <person name="Richardson P."/>
            <person name="Wenning S."/>
            <person name="Slezak T."/>
            <person name="Doggett N."/>
            <person name="Cheng J.F."/>
            <person name="Olsen A."/>
            <person name="Lucas S."/>
            <person name="Elkin C."/>
            <person name="Uberbacher E."/>
            <person name="Frazier M."/>
            <person name="Gibbs R.A."/>
            <person name="Muzny D.M."/>
            <person name="Scherer S.E."/>
            <person name="Bouck J.B."/>
            <person name="Sodergren E.J."/>
            <person name="Worley K.C."/>
            <person name="Rives C.M."/>
            <person name="Gorrell J.H."/>
            <person name="Metzker M.L."/>
            <person name="Naylor S.L."/>
            <person name="Kucherlapati R.S."/>
            <person name="Nelson D.L."/>
            <person name="Weinstock G.M."/>
            <person name="Sakaki Y."/>
            <person name="Fujiyama A."/>
            <person name="Hattori M."/>
            <person name="Yada T."/>
            <person name="Toyoda A."/>
            <person name="Itoh T."/>
            <person name="Kawagoe C."/>
            <person name="Watanabe H."/>
            <person name="Totoki Y."/>
            <person name="Taylor T."/>
            <person name="Weissenbach J."/>
            <person name="Heilig R."/>
            <person name="Saurin W."/>
            <person name="Artiguenave F."/>
            <person name="Brottier P."/>
            <person name="Bruls T."/>
            <person name="Pelletier E."/>
            <person name="Robert C."/>
            <person name="Wincker P."/>
            <person name="Smith D.R."/>
            <person name="Doucette-Stamm L."/>
            <person name="Rubenfield M."/>
            <person name="Weinstock K."/>
            <person name="Lee H.M."/>
            <person name="Dubois J."/>
            <person name="Rosenthal A."/>
            <person name="Platzer M."/>
            <person name="Nyakatura G."/>
            <person name="Taudien S."/>
            <person name="Rump A."/>
            <person name="Yang H."/>
            <person name="Yu J."/>
            <person name="Wang J."/>
            <person name="Huang G."/>
            <person name="Gu J."/>
            <person name="Hood L."/>
            <person name="Rowen L."/>
            <person name="Madan A."/>
            <person name="Qin S."/>
            <person name="Davis R.W."/>
            <person name="Federspiel N.A."/>
            <person name="Abola A.P."/>
            <person name="Proctor M.J."/>
            <person name="Myers R.M."/>
            <person name="Schmutz J."/>
            <person name="Dickson M."/>
            <person name="Grimwood J."/>
            <person name="Cox D.R."/>
            <person name="Olson M.V."/>
            <person name="Kaul R."/>
            <person name="Raymond C."/>
            <person name="Shimizu N."/>
            <person name="Kawasaki K."/>
            <person name="Minoshima S."/>
            <person name="Evans G.A."/>
            <person name="Athanasiou M."/>
            <person name="Schultz R."/>
            <person name="Roe B.A."/>
            <person name="Chen F."/>
            <person name="Pan H."/>
            <person name="Ramser J."/>
            <person name="Lehrach H."/>
            <person name="Reinhardt R."/>
            <person name="McCombie W.R."/>
            <person name="de la Bastide M."/>
            <person name="Dedhia N."/>
            <person name="Blocker H."/>
            <person name="Hornischer K."/>
            <person name="Nordsiek G."/>
            <person name="Agarwala R."/>
            <person name="Aravind L."/>
            <person name="Bailey J.A."/>
            <person name="Bateman A."/>
            <person name="Batzoglou S."/>
            <person name="Birney E."/>
            <person name="Bork P."/>
            <person name="Brown D.G."/>
            <person name="Burge C.B."/>
            <person name="Cerutti L."/>
            <person name="Chen H.C."/>
            <person name="Church D."/>
            <person name="Clamp M."/>
            <person name="Copley R.R."/>
            <person name="Doerks T."/>
            <person name="Eddy S.R."/>
            <person name="Eichler E.E."/>
            <person name="Furey T.S."/>
            <person name="Galagan J."/>
            <person name="Gilbert J.G."/>
            <person name="Harmon C."/>
            <person name="Hayashizaki Y."/>
            <person name="Haussler D."/>
            <person name="Hermjakob H."/>
            <person name="Hokamp K."/>
            <person name="Jang W."/>
            <person name="Johnson L.S."/>
            <person name="Jones T.A."/>
            <person name="Kasif S."/>
            <person name="Kaspryzk A."/>
            <person name="Kennedy S."/>
            <person name="Kent W.J."/>
            <person name="Kitts P."/>
            <person name="Koonin E.V."/>
            <person name="Korf I."/>
            <person name="Kulp D."/>
            <person name="Lancet D."/>
            <person name="Lowe T.M."/>
            <person name="McLysaght A."/>
            <person name="Mikkelsen T."/>
            <person name="Moran J.V."/>
            <person name="Mulder N."/>
            <person name="Pollara V.J."/>
            <person name="Ponting C.P."/>
            <person name="Schuler G."/>
            <person name="Schultz J."/>
            <person name="Slater G."/>
            <person name="Smit A.F."/>
            <person name="Stupka E."/>
            <person name="Szustakowski J."/>
            <person name="Thierry-Mieg D."/>
            <person name="Thierry-Mieg J."/>
            <person name="Wagner L."/>
            <person name="Wallis J."/>
            <person name="Wheeler R."/>
            <person name="Williams A."/>
            <person name="Wolf Y.I."/>
            <person name="Wolfe K.H."/>
            <person name="Yang S.P."/>
            <person name="Yeh R.F."/>
            <person name="Collins F."/>
            <person name="Guyer M.S."/>
            <person name="Peterson J."/>
            <person name="Felsenfeld A."/>
            <person name="Wetterstrand K.A."/>
            <person name="Patrinos A."/>
            <person name="Morgan M.J."/>
            <person name="de Jong P."/>
            <person name="Catanese J.J."/>
            <person name="Osoegawa K."/>
            <person name="Shizuya H."/>
            <person name="Choi S."/>
            <person name="Chen Y.J."/>
        </authorList>
    </citation>
    <scope>NUCLEOTIDE SEQUENCE [LARGE SCALE GENOMIC DNA]</scope>
</reference>
<dbReference type="EMBL" id="AL732325">
    <property type="status" value="NOT_ANNOTATED_CDS"/>
    <property type="molecule type" value="Genomic_DNA"/>
</dbReference>
<dbReference type="AlphaFoldDB" id="A0A8V8TNP2"/>
<name>A0A8V8TNP2_HUMAN</name>
<dbReference type="OrthoDB" id="5340910at2759"/>
<evidence type="ECO:0000313" key="3">
    <source>
        <dbReference type="Proteomes" id="UP000005640"/>
    </source>
</evidence>
<dbReference type="HGNC" id="HGNC:13867">
    <property type="gene designation" value="SH3KBP1"/>
</dbReference>
<sequence length="38" mass="4233">MKKDPLTNKAPEKPLHEVPSGNSLLSSETILRTNKRDS</sequence>
<gene>
    <name evidence="2" type="primary">SH3KBP1</name>
</gene>
<accession>A0A8V8TNP2</accession>
<keyword evidence="3" id="KW-1185">Reference proteome</keyword>
<reference evidence="2" key="2">
    <citation type="journal article" date="2004" name="Nature">
        <title>Finishing the euchromatic sequence of the human genome.</title>
        <authorList>
            <consortium name="International Human Genome Sequencing Consortium"/>
        </authorList>
    </citation>
    <scope>NUCLEOTIDE SEQUENCE [LARGE SCALE GENOMIC DNA]</scope>
</reference>
<dbReference type="Ensembl" id="ENST00000699730.1">
    <property type="protein sequence ID" value="ENSP00000514550.1"/>
    <property type="gene ID" value="ENSG00000147010.19"/>
</dbReference>
<dbReference type="EMBL" id="AL772197">
    <property type="status" value="NOT_ANNOTATED_CDS"/>
    <property type="molecule type" value="Genomic_DNA"/>
</dbReference>
<feature type="compositionally biased region" description="Polar residues" evidence="1">
    <location>
        <begin position="20"/>
        <end position="32"/>
    </location>
</feature>
<feature type="compositionally biased region" description="Basic and acidic residues" evidence="1">
    <location>
        <begin position="1"/>
        <end position="16"/>
    </location>
</feature>
<evidence type="ECO:0007829" key="5">
    <source>
        <dbReference type="ProteomicsDB" id="A0A8V8TNP2"/>
    </source>
</evidence>
<dbReference type="Proteomes" id="UP000005640">
    <property type="component" value="Chromosome X"/>
</dbReference>